<keyword evidence="3" id="KW-1185">Reference proteome</keyword>
<evidence type="ECO:0000259" key="1">
    <source>
        <dbReference type="Pfam" id="PF01755"/>
    </source>
</evidence>
<proteinExistence type="predicted"/>
<dbReference type="CDD" id="cd06532">
    <property type="entry name" value="Glyco_transf_25"/>
    <property type="match status" value="1"/>
</dbReference>
<dbReference type="Pfam" id="PF01755">
    <property type="entry name" value="Glyco_transf_25"/>
    <property type="match status" value="1"/>
</dbReference>
<dbReference type="Proteomes" id="UP000596351">
    <property type="component" value="Chromosome"/>
</dbReference>
<protein>
    <submittedName>
        <fullName evidence="2">Glycosyltransferase family 25 protein</fullName>
    </submittedName>
</protein>
<evidence type="ECO:0000313" key="2">
    <source>
        <dbReference type="EMBL" id="QRF54116.1"/>
    </source>
</evidence>
<accession>A0ABX7F1D4</accession>
<sequence length="264" mass="29719">METALQVLPESRLNLAVYLINMDGAEDRMEVMNRETAAAGIVAERVPAVIGRNLNFPIPEFSELSYKLLHGRRLKHGEVGCYLSHVDCARRFLASDADLCLILEDDVTFEPDFLETIDAAAKNADAWDILRLTTVSSGRKFPFRKLTNARSLSIALTREKGSGAYMINRKAARWISEKLVPMRLAYDIAFDLEYLSGLKGAFVTPLAASQDSEFESQIQGNINAHKLPRWRYLTVLPYRAYLEVSRVLARGGLLLWQKLVNRNG</sequence>
<organism evidence="2 3">
    <name type="scientific">Rhizobium rosettiformans</name>
    <dbReference type="NCBI Taxonomy" id="1368430"/>
    <lineage>
        <taxon>Bacteria</taxon>
        <taxon>Pseudomonadati</taxon>
        <taxon>Pseudomonadota</taxon>
        <taxon>Alphaproteobacteria</taxon>
        <taxon>Hyphomicrobiales</taxon>
        <taxon>Rhizobiaceae</taxon>
        <taxon>Rhizobium/Agrobacterium group</taxon>
        <taxon>Rhizobium</taxon>
    </lineage>
</organism>
<feature type="domain" description="Glycosyl transferase family 25" evidence="1">
    <location>
        <begin position="16"/>
        <end position="188"/>
    </location>
</feature>
<gene>
    <name evidence="2" type="ORF">D4A92_19080</name>
</gene>
<dbReference type="EMBL" id="CP032405">
    <property type="protein sequence ID" value="QRF54116.1"/>
    <property type="molecule type" value="Genomic_DNA"/>
</dbReference>
<dbReference type="InterPro" id="IPR002654">
    <property type="entry name" value="Glyco_trans_25"/>
</dbReference>
<name>A0ABX7F1D4_9HYPH</name>
<reference evidence="2 3" key="1">
    <citation type="submission" date="2018-09" db="EMBL/GenBank/DDBJ databases">
        <title>Rhizobium sp. MAE2-X.</title>
        <authorList>
            <person name="Lee Y."/>
            <person name="Jeon C.O."/>
        </authorList>
    </citation>
    <scope>NUCLEOTIDE SEQUENCE [LARGE SCALE GENOMIC DNA]</scope>
    <source>
        <strain evidence="2 3">MAE2-X</strain>
    </source>
</reference>
<evidence type="ECO:0000313" key="3">
    <source>
        <dbReference type="Proteomes" id="UP000596351"/>
    </source>
</evidence>